<dbReference type="InterPro" id="IPR002925">
    <property type="entry name" value="Dienelactn_hydro"/>
</dbReference>
<feature type="domain" description="Dienelactone hydrolase" evidence="3">
    <location>
        <begin position="88"/>
        <end position="142"/>
    </location>
</feature>
<keyword evidence="2" id="KW-0732">Signal</keyword>
<organism evidence="4 5">
    <name type="scientific">Lujinxingia sediminis</name>
    <dbReference type="NCBI Taxonomy" id="2480984"/>
    <lineage>
        <taxon>Bacteria</taxon>
        <taxon>Deltaproteobacteria</taxon>
        <taxon>Bradymonadales</taxon>
        <taxon>Lujinxingiaceae</taxon>
        <taxon>Lujinxingia</taxon>
    </lineage>
</organism>
<dbReference type="Pfam" id="PF01738">
    <property type="entry name" value="DLH"/>
    <property type="match status" value="1"/>
</dbReference>
<evidence type="ECO:0000313" key="5">
    <source>
        <dbReference type="Proteomes" id="UP000282926"/>
    </source>
</evidence>
<keyword evidence="5" id="KW-1185">Reference proteome</keyword>
<protein>
    <recommendedName>
        <fullName evidence="3">Dienelactone hydrolase domain-containing protein</fullName>
    </recommendedName>
</protein>
<dbReference type="SUPFAM" id="SSF53474">
    <property type="entry name" value="alpha/beta-Hydrolases"/>
    <property type="match status" value="1"/>
</dbReference>
<feature type="compositionally biased region" description="Basic and acidic residues" evidence="1">
    <location>
        <begin position="37"/>
        <end position="58"/>
    </location>
</feature>
<dbReference type="InterPro" id="IPR029058">
    <property type="entry name" value="AB_hydrolase_fold"/>
</dbReference>
<accession>A0ABY0CX88</accession>
<dbReference type="EMBL" id="SADD01000001">
    <property type="protein sequence ID" value="RVU48513.1"/>
    <property type="molecule type" value="Genomic_DNA"/>
</dbReference>
<gene>
    <name evidence="4" type="ORF">EA187_03495</name>
</gene>
<reference evidence="4 5" key="1">
    <citation type="submission" date="2019-01" db="EMBL/GenBank/DDBJ databases">
        <title>Lujinxingia litoralis gen. nov., sp. nov. and Lujinxingia sediminis gen. nov., sp. nov., new members in the order Bradymonadales, isolated from coastal sediment.</title>
        <authorList>
            <person name="Li C.-M."/>
        </authorList>
    </citation>
    <scope>NUCLEOTIDE SEQUENCE [LARGE SCALE GENOMIC DNA]</scope>
    <source>
        <strain evidence="4 5">SEH01</strain>
    </source>
</reference>
<evidence type="ECO:0000259" key="3">
    <source>
        <dbReference type="Pfam" id="PF01738"/>
    </source>
</evidence>
<sequence length="146" mass="15696">MNRRVMMVPVIGFTLASAWACSSSSSSPDAPPGASKVRQESETRTYSEAMAHEHHDDAPTLSDPGRPRHVEGVEATELAYHQGLHGAVEGYLATPENLEPIAGVVIVHEWWGLNDTIRAMAEQLASEGYAVLAVDLYEGQTAQTPG</sequence>
<proteinExistence type="predicted"/>
<dbReference type="PANTHER" id="PTHR46623:SF6">
    <property type="entry name" value="ALPHA_BETA-HYDROLASES SUPERFAMILY PROTEIN"/>
    <property type="match status" value="1"/>
</dbReference>
<name>A0ABY0CX88_9DELT</name>
<feature type="signal peptide" evidence="2">
    <location>
        <begin position="1"/>
        <end position="20"/>
    </location>
</feature>
<evidence type="ECO:0000313" key="4">
    <source>
        <dbReference type="EMBL" id="RVU48513.1"/>
    </source>
</evidence>
<feature type="chain" id="PRO_5046799155" description="Dienelactone hydrolase domain-containing protein" evidence="2">
    <location>
        <begin position="21"/>
        <end position="146"/>
    </location>
</feature>
<dbReference type="Proteomes" id="UP000282926">
    <property type="component" value="Unassembled WGS sequence"/>
</dbReference>
<dbReference type="Gene3D" id="3.40.50.1820">
    <property type="entry name" value="alpha/beta hydrolase"/>
    <property type="match status" value="1"/>
</dbReference>
<comment type="caution">
    <text evidence="4">The sequence shown here is derived from an EMBL/GenBank/DDBJ whole genome shotgun (WGS) entry which is preliminary data.</text>
</comment>
<evidence type="ECO:0000256" key="1">
    <source>
        <dbReference type="SAM" id="MobiDB-lite"/>
    </source>
</evidence>
<feature type="region of interest" description="Disordered" evidence="1">
    <location>
        <begin position="22"/>
        <end position="69"/>
    </location>
</feature>
<evidence type="ECO:0000256" key="2">
    <source>
        <dbReference type="SAM" id="SignalP"/>
    </source>
</evidence>
<dbReference type="InterPro" id="IPR051049">
    <property type="entry name" value="Dienelactone_hydrolase-like"/>
</dbReference>
<dbReference type="RefSeq" id="WP_127779188.1">
    <property type="nucleotide sequence ID" value="NZ_SADD01000001.1"/>
</dbReference>
<feature type="compositionally biased region" description="Low complexity" evidence="1">
    <location>
        <begin position="22"/>
        <end position="35"/>
    </location>
</feature>
<dbReference type="PANTHER" id="PTHR46623">
    <property type="entry name" value="CARBOXYMETHYLENEBUTENOLIDASE-RELATED"/>
    <property type="match status" value="1"/>
</dbReference>